<gene>
    <name evidence="3" type="primary">gspK</name>
    <name evidence="3" type="ORF">ACFQPB_12815</name>
</gene>
<keyword evidence="1" id="KW-0997">Cell inner membrane</keyword>
<dbReference type="PANTHER" id="PTHR38831">
    <property type="entry name" value="TYPE II SECRETION SYSTEM PROTEIN K"/>
    <property type="match status" value="1"/>
</dbReference>
<keyword evidence="4" id="KW-1185">Reference proteome</keyword>
<dbReference type="InterPro" id="IPR049179">
    <property type="entry name" value="T2SSK_SAM-like_2nd"/>
</dbReference>
<dbReference type="Gene3D" id="1.10.150.320">
    <property type="entry name" value="Photosystem II 12 kDa extrinsic protein"/>
    <property type="match status" value="1"/>
</dbReference>
<name>A0ABW2QKB9_9BURK</name>
<evidence type="ECO:0000313" key="3">
    <source>
        <dbReference type="EMBL" id="MFC7409746.1"/>
    </source>
</evidence>
<comment type="caution">
    <text evidence="3">The sequence shown here is derived from an EMBL/GenBank/DDBJ whole genome shotgun (WGS) entry which is preliminary data.</text>
</comment>
<dbReference type="PANTHER" id="PTHR38831:SF1">
    <property type="entry name" value="TYPE II SECRETION SYSTEM PROTEIN K-RELATED"/>
    <property type="match status" value="1"/>
</dbReference>
<organism evidence="3 4">
    <name type="scientific">Hydrogenophaga atypica</name>
    <dbReference type="NCBI Taxonomy" id="249409"/>
    <lineage>
        <taxon>Bacteria</taxon>
        <taxon>Pseudomonadati</taxon>
        <taxon>Pseudomonadota</taxon>
        <taxon>Betaproteobacteria</taxon>
        <taxon>Burkholderiales</taxon>
        <taxon>Comamonadaceae</taxon>
        <taxon>Hydrogenophaga</taxon>
    </lineage>
</organism>
<dbReference type="Pfam" id="PF03934">
    <property type="entry name" value="T2SSK"/>
    <property type="match status" value="1"/>
</dbReference>
<protein>
    <recommendedName>
        <fullName evidence="1">Type II secretion system protein K</fullName>
    </recommendedName>
</protein>
<dbReference type="NCBIfam" id="NF037980">
    <property type="entry name" value="T2SS_GspK"/>
    <property type="match status" value="1"/>
</dbReference>
<keyword evidence="1" id="KW-0813">Transport</keyword>
<evidence type="ECO:0000313" key="4">
    <source>
        <dbReference type="Proteomes" id="UP001596501"/>
    </source>
</evidence>
<dbReference type="InterPro" id="IPR010994">
    <property type="entry name" value="RuvA_2-like"/>
</dbReference>
<keyword evidence="1" id="KW-0472">Membrane</keyword>
<keyword evidence="1" id="KW-1003">Cell membrane</keyword>
<dbReference type="EMBL" id="JBHTCA010000008">
    <property type="protein sequence ID" value="MFC7409746.1"/>
    <property type="molecule type" value="Genomic_DNA"/>
</dbReference>
<dbReference type="RefSeq" id="WP_382201035.1">
    <property type="nucleotide sequence ID" value="NZ_JBHTCA010000008.1"/>
</dbReference>
<sequence>MTPGVRAPQRQRGAALLLAMLTVALVATLSAAALWQQWRALAVESAERQRVQASWILAGALDWARLILREDGINNNQRPADHLGEPWALPLAEARLSSFLAADRDQSADSTLEAFLSGEIFDLQGRLNLRNLVKETDGKQVVSEVDSLAFARLFQQLGLPEAELARVEQNLLAASAAQTTGTPAPGVPLLPQRWSQVGWLGLSLRSAMALAPHATWLPQRTPLNLNTATAEALHAALPDADMALARNLVEQRKSAHFTSRENLRQRFPAVSAAVLQSEHFDTQSRFFEVHGRLRLDDTLIEEVSLIERRPGGPTSIELTPLWRERRAATVPPPTGHSASLQ</sequence>
<dbReference type="SUPFAM" id="SSF47781">
    <property type="entry name" value="RuvA domain 2-like"/>
    <property type="match status" value="1"/>
</dbReference>
<comment type="subcellular location">
    <subcellularLocation>
        <location evidence="1">Cell inner membrane</location>
    </subcellularLocation>
</comment>
<dbReference type="InterPro" id="IPR005628">
    <property type="entry name" value="GspK"/>
</dbReference>
<dbReference type="PIRSF" id="PIRSF002786">
    <property type="entry name" value="XcpX"/>
    <property type="match status" value="1"/>
</dbReference>
<evidence type="ECO:0000256" key="1">
    <source>
        <dbReference type="PIRNR" id="PIRNR002786"/>
    </source>
</evidence>
<dbReference type="Gene3D" id="3.30.1300.30">
    <property type="entry name" value="GSPII I/J protein-like"/>
    <property type="match status" value="1"/>
</dbReference>
<accession>A0ABW2QKB9</accession>
<reference evidence="4" key="1">
    <citation type="journal article" date="2019" name="Int. J. Syst. Evol. Microbiol.">
        <title>The Global Catalogue of Microorganisms (GCM) 10K type strain sequencing project: providing services to taxonomists for standard genome sequencing and annotation.</title>
        <authorList>
            <consortium name="The Broad Institute Genomics Platform"/>
            <consortium name="The Broad Institute Genome Sequencing Center for Infectious Disease"/>
            <person name="Wu L."/>
            <person name="Ma J."/>
        </authorList>
    </citation>
    <scope>NUCLEOTIDE SEQUENCE [LARGE SCALE GENOMIC DNA]</scope>
    <source>
        <strain evidence="4">CGMCC 1.12371</strain>
    </source>
</reference>
<proteinExistence type="inferred from homology"/>
<dbReference type="Proteomes" id="UP001596501">
    <property type="component" value="Unassembled WGS sequence"/>
</dbReference>
<comment type="similarity">
    <text evidence="1">Belongs to the GSP K family.</text>
</comment>
<feature type="domain" description="T2SS protein K second SAM-like" evidence="2">
    <location>
        <begin position="223"/>
        <end position="271"/>
    </location>
</feature>
<evidence type="ECO:0000259" key="2">
    <source>
        <dbReference type="Pfam" id="PF03934"/>
    </source>
</evidence>